<protein>
    <submittedName>
        <fullName evidence="2">Uncharacterized protein</fullName>
    </submittedName>
</protein>
<reference evidence="2 3" key="1">
    <citation type="submission" date="2017-11" db="EMBL/GenBank/DDBJ databases">
        <title>De-novo sequencing of pomegranate (Punica granatum L.) genome.</title>
        <authorList>
            <person name="Akparov Z."/>
            <person name="Amiraslanov A."/>
            <person name="Hajiyeva S."/>
            <person name="Abbasov M."/>
            <person name="Kaur K."/>
            <person name="Hamwieh A."/>
            <person name="Solovyev V."/>
            <person name="Salamov A."/>
            <person name="Braich B."/>
            <person name="Kosarev P."/>
            <person name="Mahmoud A."/>
            <person name="Hajiyev E."/>
            <person name="Babayeva S."/>
            <person name="Izzatullayeva V."/>
            <person name="Mammadov A."/>
            <person name="Mammadov A."/>
            <person name="Sharifova S."/>
            <person name="Ojaghi J."/>
            <person name="Eynullazada K."/>
            <person name="Bayramov B."/>
            <person name="Abdulazimova A."/>
            <person name="Shahmuradov I."/>
        </authorList>
    </citation>
    <scope>NUCLEOTIDE SEQUENCE [LARGE SCALE GENOMIC DNA]</scope>
    <source>
        <strain evidence="3">cv. AG2017</strain>
        <tissue evidence="2">Leaf</tissue>
    </source>
</reference>
<feature type="compositionally biased region" description="Basic and acidic residues" evidence="1">
    <location>
        <begin position="69"/>
        <end position="89"/>
    </location>
</feature>
<evidence type="ECO:0000256" key="1">
    <source>
        <dbReference type="SAM" id="MobiDB-lite"/>
    </source>
</evidence>
<dbReference type="AlphaFoldDB" id="A0A2I0I807"/>
<feature type="non-terminal residue" evidence="2">
    <location>
        <position position="1"/>
    </location>
</feature>
<gene>
    <name evidence="2" type="ORF">CRG98_039507</name>
</gene>
<feature type="region of interest" description="Disordered" evidence="1">
    <location>
        <begin position="17"/>
        <end position="117"/>
    </location>
</feature>
<comment type="caution">
    <text evidence="2">The sequence shown here is derived from an EMBL/GenBank/DDBJ whole genome shotgun (WGS) entry which is preliminary data.</text>
</comment>
<keyword evidence="3" id="KW-1185">Reference proteome</keyword>
<organism evidence="2 3">
    <name type="scientific">Punica granatum</name>
    <name type="common">Pomegranate</name>
    <dbReference type="NCBI Taxonomy" id="22663"/>
    <lineage>
        <taxon>Eukaryota</taxon>
        <taxon>Viridiplantae</taxon>
        <taxon>Streptophyta</taxon>
        <taxon>Embryophyta</taxon>
        <taxon>Tracheophyta</taxon>
        <taxon>Spermatophyta</taxon>
        <taxon>Magnoliopsida</taxon>
        <taxon>eudicotyledons</taxon>
        <taxon>Gunneridae</taxon>
        <taxon>Pentapetalae</taxon>
        <taxon>rosids</taxon>
        <taxon>malvids</taxon>
        <taxon>Myrtales</taxon>
        <taxon>Lythraceae</taxon>
        <taxon>Punica</taxon>
    </lineage>
</organism>
<sequence length="117" mass="12405">KIAYLVHVGRAIARAAAGAEGVAAAAGGGRSSSGCRSEIVGDWGGGDRGEQWPEQRSLGISNLPSKQGSVERETSGDDEESEKRERGKPTENGLGLKLRNKARPTNDGFRFDPIDLR</sequence>
<name>A0A2I0I807_PUNGR</name>
<evidence type="ECO:0000313" key="2">
    <source>
        <dbReference type="EMBL" id="PKI40135.1"/>
    </source>
</evidence>
<dbReference type="Proteomes" id="UP000233551">
    <property type="component" value="Unassembled WGS sequence"/>
</dbReference>
<accession>A0A2I0I807</accession>
<evidence type="ECO:0000313" key="3">
    <source>
        <dbReference type="Proteomes" id="UP000233551"/>
    </source>
</evidence>
<dbReference type="EMBL" id="PGOL01003664">
    <property type="protein sequence ID" value="PKI40135.1"/>
    <property type="molecule type" value="Genomic_DNA"/>
</dbReference>
<proteinExistence type="predicted"/>
<feature type="compositionally biased region" description="Polar residues" evidence="1">
    <location>
        <begin position="58"/>
        <end position="68"/>
    </location>
</feature>